<dbReference type="PATRIC" id="fig|1360.109.peg.2270"/>
<dbReference type="PANTHER" id="PTHR35149:SF1">
    <property type="entry name" value="DUF5655 DOMAIN-CONTAINING PROTEIN"/>
    <property type="match status" value="1"/>
</dbReference>
<protein>
    <recommendedName>
        <fullName evidence="1">GmrSD restriction endonucleases N-terminal domain-containing protein</fullName>
    </recommendedName>
</protein>
<dbReference type="AlphaFoldDB" id="A0A0V8DSQ7"/>
<dbReference type="PANTHER" id="PTHR35149">
    <property type="entry name" value="SLL5132 PROTEIN"/>
    <property type="match status" value="1"/>
</dbReference>
<organism evidence="2 3">
    <name type="scientific">Lactococcus lactis subsp. lactis</name>
    <name type="common">Streptococcus lactis</name>
    <dbReference type="NCBI Taxonomy" id="1360"/>
    <lineage>
        <taxon>Bacteria</taxon>
        <taxon>Bacillati</taxon>
        <taxon>Bacillota</taxon>
        <taxon>Bacilli</taxon>
        <taxon>Lactobacillales</taxon>
        <taxon>Streptococcaceae</taxon>
        <taxon>Lactococcus</taxon>
    </lineage>
</organism>
<dbReference type="Proteomes" id="UP000053612">
    <property type="component" value="Unassembled WGS sequence"/>
</dbReference>
<gene>
    <name evidence="2" type="ORF">LMG9449_1979</name>
</gene>
<name>A0A0V8DSQ7_LACLL</name>
<dbReference type="InterPro" id="IPR004919">
    <property type="entry name" value="GmrSD_N"/>
</dbReference>
<sequence>MKRIDLENGFVDENIRDSELLEFYRNGKFIGRFRLDRPEAIIELNIKDILNSENRYFVSAYQRGYRWTPQQVNELLDDIWSWDENAKYSLQPIVIKQLDDGRIELVDGQQRLTTLYIILSAAGWNQSKIGYDIDYETRKGTTGFLKSSLKDESESSKNIDWYHMHQAYKVAEKYFDVTSKEEWVKKLTNSEKGAFFVQYQILKEIDGRPVEQIFTGLNAGKIPLTNSELVKSLILREDNFKTETYQNEFVEIAEEWDRIERRLRESNFWAWLGQDVTNDNPHIDYILEIIADRINRDEKYELQRKSYQEFYSYNVIRRYLNDKKKLVDENNQNSKGYPVTDFWRMIKQCFMTFEDWYSDNESYHLTGYISITKNEKIDELYCDHLSSDTLNLKEYISRMDIDNLSYGDKGVQNTLLLFNVVTCIRTKSRFRFDDYVKVKYHVEHISPHSGFDDIKNKKERLDWIKAIRDSSLEKFNELFVASDFEGAEIISDDADKFESFYKKVIERTESEPWRQEEKLDQIGNLCLLDSKTNEEYGNKPFPLKVKKIVEVDKLQGSLDKNGEIEPRYLLPTTKNAFLKYYSGVNVNNLTWDESDAKAYRDEIACTLSDYFGWEEISDEK</sequence>
<reference evidence="3" key="1">
    <citation type="submission" date="2015-10" db="EMBL/GenBank/DDBJ databases">
        <title>Draft Genome Sequences of 11 Lactococcus lactis subspecies cremoris strains.</title>
        <authorList>
            <person name="Wels M."/>
            <person name="Backus L."/>
            <person name="Boekhorst J."/>
            <person name="Dijkstra A."/>
            <person name="Beerthuizen M."/>
            <person name="Kelly W."/>
            <person name="Siezen R."/>
            <person name="Bachmann H."/>
            <person name="Van Hijum S."/>
        </authorList>
    </citation>
    <scope>NUCLEOTIDE SEQUENCE [LARGE SCALE GENOMIC DNA]</scope>
    <source>
        <strain evidence="3">LMG9449</strain>
    </source>
</reference>
<dbReference type="EMBL" id="LKLS01000154">
    <property type="protein sequence ID" value="KSU16512.1"/>
    <property type="molecule type" value="Genomic_DNA"/>
</dbReference>
<accession>A0A0V8DSQ7</accession>
<evidence type="ECO:0000313" key="3">
    <source>
        <dbReference type="Proteomes" id="UP000053612"/>
    </source>
</evidence>
<comment type="caution">
    <text evidence="2">The sequence shown here is derived from an EMBL/GenBank/DDBJ whole genome shotgun (WGS) entry which is preliminary data.</text>
</comment>
<dbReference type="RefSeq" id="WP_058225150.1">
    <property type="nucleotide sequence ID" value="NZ_LKLS01000154.1"/>
</dbReference>
<evidence type="ECO:0000313" key="2">
    <source>
        <dbReference type="EMBL" id="KSU16512.1"/>
    </source>
</evidence>
<proteinExistence type="predicted"/>
<evidence type="ECO:0000259" key="1">
    <source>
        <dbReference type="Pfam" id="PF03235"/>
    </source>
</evidence>
<dbReference type="CDD" id="cd16387">
    <property type="entry name" value="ParB_N_Srx"/>
    <property type="match status" value="1"/>
</dbReference>
<dbReference type="Pfam" id="PF03235">
    <property type="entry name" value="GmrSD_N"/>
    <property type="match status" value="1"/>
</dbReference>
<feature type="domain" description="GmrSD restriction endonucleases N-terminal" evidence="1">
    <location>
        <begin position="46"/>
        <end position="234"/>
    </location>
</feature>